<gene>
    <name evidence="1" type="ORF">DFP94_10864</name>
</gene>
<dbReference type="EMBL" id="QPJW01000008">
    <property type="protein sequence ID" value="RCX17705.1"/>
    <property type="molecule type" value="Genomic_DNA"/>
</dbReference>
<protein>
    <submittedName>
        <fullName evidence="1">Uncharacterized protein</fullName>
    </submittedName>
</protein>
<reference evidence="1 2" key="1">
    <citation type="submission" date="2018-07" db="EMBL/GenBank/DDBJ databases">
        <title>Genomic Encyclopedia of Type Strains, Phase III (KMG-III): the genomes of soil and plant-associated and newly described type strains.</title>
        <authorList>
            <person name="Whitman W."/>
        </authorList>
    </citation>
    <scope>NUCLEOTIDE SEQUENCE [LARGE SCALE GENOMIC DNA]</scope>
    <source>
        <strain evidence="1 2">CECT 8333</strain>
    </source>
</reference>
<accession>A0A369B8R3</accession>
<keyword evidence="2" id="KW-1185">Reference proteome</keyword>
<evidence type="ECO:0000313" key="2">
    <source>
        <dbReference type="Proteomes" id="UP000253090"/>
    </source>
</evidence>
<organism evidence="1 2">
    <name type="scientific">Fontibacillus phaseoli</name>
    <dbReference type="NCBI Taxonomy" id="1416533"/>
    <lineage>
        <taxon>Bacteria</taxon>
        <taxon>Bacillati</taxon>
        <taxon>Bacillota</taxon>
        <taxon>Bacilli</taxon>
        <taxon>Bacillales</taxon>
        <taxon>Paenibacillaceae</taxon>
        <taxon>Fontibacillus</taxon>
    </lineage>
</organism>
<comment type="caution">
    <text evidence="1">The sequence shown here is derived from an EMBL/GenBank/DDBJ whole genome shotgun (WGS) entry which is preliminary data.</text>
</comment>
<name>A0A369B8R3_9BACL</name>
<dbReference type="Proteomes" id="UP000253090">
    <property type="component" value="Unassembled WGS sequence"/>
</dbReference>
<dbReference type="AlphaFoldDB" id="A0A369B8R3"/>
<sequence length="120" mass="14074">MQYLNVSLEPLDHAHEVYFYGEILTVQYTLISPPLTNNYKRLYRNTNEAMQKFLLKQAADQVHINLFVKHIDVMTVGAIRGFLEVTSGKKENHLPSKRRLMVWVTNQEKKDCRALGYYEV</sequence>
<evidence type="ECO:0000313" key="1">
    <source>
        <dbReference type="EMBL" id="RCX17705.1"/>
    </source>
</evidence>
<proteinExistence type="predicted"/>